<keyword evidence="8" id="KW-0784">Thiamine biosynthesis</keyword>
<keyword evidence="6" id="KW-0479">Metal-binding</keyword>
<dbReference type="EMBL" id="CP027806">
    <property type="protein sequence ID" value="AXJ02320.1"/>
    <property type="molecule type" value="Genomic_DNA"/>
</dbReference>
<keyword evidence="14" id="KW-1185">Reference proteome</keyword>
<comment type="subunit">
    <text evidence="4">Homodimer.</text>
</comment>
<dbReference type="Proteomes" id="UP000254808">
    <property type="component" value="Chromosome"/>
</dbReference>
<dbReference type="OrthoDB" id="9815602at2"/>
<sequence>METIRIALDWTPNTIHAGFFLAWHKGWYREAGLEIAFISPETDNYQLTPARRLSQRKVDFAIAPSESVISYNTSRRPAAITAVASILQRDTSAIVCLSNSGITRPAMLDGKTYASYNARYEDEIVRAMILNDGGTGAFNPVAISRLGIWDMLKKGEADATWVFMPWEGVEAQHNGIALNAFRMEDFGIPYGYTPLLLAHLSAIPLREAAYRSFLRITARAYTEAAAAPEETAAFLSERVGHPDFARKDFIRDSMRELAPAILNEQGRWGEMQPKVWGRFIDWLVERKLAVPRQPIESWHLFTNKLLGEHSGN</sequence>
<evidence type="ECO:0000256" key="1">
    <source>
        <dbReference type="ARBA" id="ARBA00003469"/>
    </source>
</evidence>
<organism evidence="13 14">
    <name type="scientific">Cyclonatronum proteinivorum</name>
    <dbReference type="NCBI Taxonomy" id="1457365"/>
    <lineage>
        <taxon>Bacteria</taxon>
        <taxon>Pseudomonadati</taxon>
        <taxon>Balneolota</taxon>
        <taxon>Balneolia</taxon>
        <taxon>Balneolales</taxon>
        <taxon>Cyclonatronaceae</taxon>
        <taxon>Cyclonatronum</taxon>
    </lineage>
</organism>
<evidence type="ECO:0000256" key="9">
    <source>
        <dbReference type="ARBA" id="ARBA00023004"/>
    </source>
</evidence>
<name>A0A345UPB8_9BACT</name>
<dbReference type="GO" id="GO:0046872">
    <property type="term" value="F:metal ion binding"/>
    <property type="evidence" value="ECO:0007669"/>
    <property type="project" value="UniProtKB-KW"/>
</dbReference>
<evidence type="ECO:0000256" key="10">
    <source>
        <dbReference type="ARBA" id="ARBA00033171"/>
    </source>
</evidence>
<dbReference type="PANTHER" id="PTHR31528:SF1">
    <property type="entry name" value="4-AMINO-5-HYDROXYMETHYL-2-METHYLPYRIMIDINE PHOSPHATE SYNTHASE THI11-RELATED"/>
    <property type="match status" value="1"/>
</dbReference>
<dbReference type="Pfam" id="PF09084">
    <property type="entry name" value="NMT1"/>
    <property type="match status" value="1"/>
</dbReference>
<evidence type="ECO:0000256" key="5">
    <source>
        <dbReference type="ARBA" id="ARBA00022679"/>
    </source>
</evidence>
<evidence type="ECO:0000256" key="4">
    <source>
        <dbReference type="ARBA" id="ARBA00011738"/>
    </source>
</evidence>
<comment type="function">
    <text evidence="1">Responsible for the formation of the pyrimidine heterocycle in the thiamine biosynthesis pathway. Catalyzes the formation of hydroxymethylpyrimidine phosphate (HMP-P) from histidine and pyridoxal phosphate (PLP). The protein uses PLP and the active site histidine to form HMP-P, generating an inactive enzyme. The enzyme can only undergo a single turnover, which suggests it is a suicide enzyme.</text>
</comment>
<comment type="catalytic activity">
    <reaction evidence="11">
        <text>N(6)-(pyridoxal phosphate)-L-lysyl-[4-amino-5-hydroxymethyl-2-methylpyrimidine phosphate synthase] + L-histidyl-[4-amino-5-hydroxymethyl-2-methylpyrimidine phosphate synthase] + 2 Fe(3+) + 4 H2O = L-lysyl-[4-amino-5-hydroxymethyl-2-methylpyrimidine phosphate synthase] + (2S)-2-amino-5-hydroxy-4-oxopentanoyl-[4-amino-5-hydroxymethyl-2-methylpyrimidine phosphate synthase] + 4-amino-2-methyl-5-(phosphooxymethyl)pyrimidine + 3-oxopropanoate + 2 Fe(2+) + 2 H(+)</text>
        <dbReference type="Rhea" id="RHEA:65756"/>
        <dbReference type="Rhea" id="RHEA-COMP:16892"/>
        <dbReference type="Rhea" id="RHEA-COMP:16893"/>
        <dbReference type="Rhea" id="RHEA-COMP:16894"/>
        <dbReference type="Rhea" id="RHEA-COMP:16895"/>
        <dbReference type="ChEBI" id="CHEBI:15377"/>
        <dbReference type="ChEBI" id="CHEBI:15378"/>
        <dbReference type="ChEBI" id="CHEBI:29033"/>
        <dbReference type="ChEBI" id="CHEBI:29034"/>
        <dbReference type="ChEBI" id="CHEBI:29969"/>
        <dbReference type="ChEBI" id="CHEBI:29979"/>
        <dbReference type="ChEBI" id="CHEBI:33190"/>
        <dbReference type="ChEBI" id="CHEBI:58354"/>
        <dbReference type="ChEBI" id="CHEBI:143915"/>
        <dbReference type="ChEBI" id="CHEBI:157692"/>
    </reaction>
    <physiologicalReaction direction="left-to-right" evidence="11">
        <dbReference type="Rhea" id="RHEA:65757"/>
    </physiologicalReaction>
</comment>
<keyword evidence="9" id="KW-0408">Iron</keyword>
<evidence type="ECO:0000256" key="3">
    <source>
        <dbReference type="ARBA" id="ARBA00009406"/>
    </source>
</evidence>
<protein>
    <recommendedName>
        <fullName evidence="10">Thiamine pyrimidine synthase</fullName>
    </recommendedName>
</protein>
<keyword evidence="7" id="KW-0663">Pyridoxal phosphate</keyword>
<evidence type="ECO:0000259" key="12">
    <source>
        <dbReference type="Pfam" id="PF09084"/>
    </source>
</evidence>
<comment type="similarity">
    <text evidence="3">Belongs to the NMT1/THI5 family.</text>
</comment>
<comment type="pathway">
    <text evidence="2">Cofactor biosynthesis; thiamine diphosphate biosynthesis.</text>
</comment>
<evidence type="ECO:0000256" key="7">
    <source>
        <dbReference type="ARBA" id="ARBA00022898"/>
    </source>
</evidence>
<feature type="domain" description="SsuA/THI5-like" evidence="12">
    <location>
        <begin position="13"/>
        <end position="230"/>
    </location>
</feature>
<evidence type="ECO:0000256" key="2">
    <source>
        <dbReference type="ARBA" id="ARBA00004948"/>
    </source>
</evidence>
<dbReference type="InterPro" id="IPR027939">
    <property type="entry name" value="NMT1/THI5"/>
</dbReference>
<dbReference type="Gene3D" id="3.40.190.10">
    <property type="entry name" value="Periplasmic binding protein-like II"/>
    <property type="match status" value="2"/>
</dbReference>
<dbReference type="InterPro" id="IPR015168">
    <property type="entry name" value="SsuA/THI5"/>
</dbReference>
<dbReference type="GO" id="GO:0016740">
    <property type="term" value="F:transferase activity"/>
    <property type="evidence" value="ECO:0007669"/>
    <property type="project" value="UniProtKB-KW"/>
</dbReference>
<evidence type="ECO:0000313" key="14">
    <source>
        <dbReference type="Proteomes" id="UP000254808"/>
    </source>
</evidence>
<reference evidence="13 14" key="1">
    <citation type="submission" date="2018-03" db="EMBL/GenBank/DDBJ databases">
        <title>Phenotypic and genomic properties of Cyclonatronum proteinivorum gen. nov., sp. nov., a haloalkaliphilic bacteroidete from soda lakes possessing Na+-translocating rhodopsin.</title>
        <authorList>
            <person name="Toshchakov S.V."/>
            <person name="Korzhenkov A."/>
            <person name="Samarov N.I."/>
            <person name="Kublanov I.V."/>
            <person name="Muntyan M.S."/>
            <person name="Sorokin D.Y."/>
        </authorList>
    </citation>
    <scope>NUCLEOTIDE SEQUENCE [LARGE SCALE GENOMIC DNA]</scope>
    <source>
        <strain evidence="13 14">Omega</strain>
    </source>
</reference>
<evidence type="ECO:0000313" key="13">
    <source>
        <dbReference type="EMBL" id="AXJ02320.1"/>
    </source>
</evidence>
<dbReference type="GO" id="GO:0009228">
    <property type="term" value="P:thiamine biosynthetic process"/>
    <property type="evidence" value="ECO:0007669"/>
    <property type="project" value="UniProtKB-KW"/>
</dbReference>
<evidence type="ECO:0000256" key="6">
    <source>
        <dbReference type="ARBA" id="ARBA00022723"/>
    </source>
</evidence>
<evidence type="ECO:0000256" key="8">
    <source>
        <dbReference type="ARBA" id="ARBA00022977"/>
    </source>
</evidence>
<proteinExistence type="inferred from homology"/>
<dbReference type="RefSeq" id="WP_114985426.1">
    <property type="nucleotide sequence ID" value="NZ_CP027806.1"/>
</dbReference>
<evidence type="ECO:0000256" key="11">
    <source>
        <dbReference type="ARBA" id="ARBA00048179"/>
    </source>
</evidence>
<dbReference type="PANTHER" id="PTHR31528">
    <property type="entry name" value="4-AMINO-5-HYDROXYMETHYL-2-METHYLPYRIMIDINE PHOSPHATE SYNTHASE THI11-RELATED"/>
    <property type="match status" value="1"/>
</dbReference>
<gene>
    <name evidence="13" type="ORF">CYPRO_3085</name>
</gene>
<dbReference type="KEGG" id="cprv:CYPRO_3085"/>
<dbReference type="SUPFAM" id="SSF53850">
    <property type="entry name" value="Periplasmic binding protein-like II"/>
    <property type="match status" value="1"/>
</dbReference>
<keyword evidence="5" id="KW-0808">Transferase</keyword>
<accession>A0A345UPB8</accession>
<dbReference type="AlphaFoldDB" id="A0A345UPB8"/>